<organism evidence="2">
    <name type="scientific">Nocardioides aromaticivorans</name>
    <dbReference type="NCBI Taxonomy" id="200618"/>
    <lineage>
        <taxon>Bacteria</taxon>
        <taxon>Bacillati</taxon>
        <taxon>Actinomycetota</taxon>
        <taxon>Actinomycetes</taxon>
        <taxon>Propionibacteriales</taxon>
        <taxon>Nocardioidaceae</taxon>
        <taxon>Nocardioides</taxon>
    </lineage>
</organism>
<dbReference type="AlphaFoldDB" id="Q2HWI2"/>
<dbReference type="SUPFAM" id="SSF52540">
    <property type="entry name" value="P-loop containing nucleoside triphosphate hydrolases"/>
    <property type="match status" value="1"/>
</dbReference>
<dbReference type="InterPro" id="IPR011990">
    <property type="entry name" value="TPR-like_helical_dom_sf"/>
</dbReference>
<dbReference type="Pfam" id="PF00196">
    <property type="entry name" value="GerE"/>
    <property type="match status" value="1"/>
</dbReference>
<dbReference type="Gene3D" id="1.25.40.10">
    <property type="entry name" value="Tetratricopeptide repeat domain"/>
    <property type="match status" value="1"/>
</dbReference>
<reference evidence="2" key="1">
    <citation type="journal article" date="2006" name="Appl. Environ. Microbiol.">
        <title>Characterization of novel carbazole catabolism genes from gram-positive carbazole degrader Nocardioides aromaticivorans IC177.</title>
        <authorList>
            <person name="Inoue K."/>
            <person name="Habe H."/>
            <person name="Yamane H."/>
            <person name="Nojiri H."/>
        </authorList>
    </citation>
    <scope>NUCLEOTIDE SEQUENCE</scope>
    <source>
        <strain evidence="2">IC177</strain>
    </source>
</reference>
<dbReference type="EMBL" id="AB244528">
    <property type="protein sequence ID" value="BAE79496.1"/>
    <property type="molecule type" value="Genomic_DNA"/>
</dbReference>
<dbReference type="GO" id="GO:0006355">
    <property type="term" value="P:regulation of DNA-templated transcription"/>
    <property type="evidence" value="ECO:0007669"/>
    <property type="project" value="InterPro"/>
</dbReference>
<dbReference type="Gene3D" id="1.10.10.10">
    <property type="entry name" value="Winged helix-like DNA-binding domain superfamily/Winged helix DNA-binding domain"/>
    <property type="match status" value="1"/>
</dbReference>
<dbReference type="PRINTS" id="PR00038">
    <property type="entry name" value="HTHLUXR"/>
</dbReference>
<dbReference type="Pfam" id="PF25872">
    <property type="entry name" value="HTH_77"/>
    <property type="match status" value="1"/>
</dbReference>
<dbReference type="CDD" id="cd06170">
    <property type="entry name" value="LuxR_C_like"/>
    <property type="match status" value="1"/>
</dbReference>
<accession>Q2HWI2</accession>
<dbReference type="PROSITE" id="PS50043">
    <property type="entry name" value="HTH_LUXR_2"/>
    <property type="match status" value="1"/>
</dbReference>
<dbReference type="InterPro" id="IPR058852">
    <property type="entry name" value="HTH_77"/>
</dbReference>
<dbReference type="InterPro" id="IPR049945">
    <property type="entry name" value="AAA_22"/>
</dbReference>
<dbReference type="GO" id="GO:0016887">
    <property type="term" value="F:ATP hydrolysis activity"/>
    <property type="evidence" value="ECO:0007669"/>
    <property type="project" value="InterPro"/>
</dbReference>
<dbReference type="InterPro" id="IPR027417">
    <property type="entry name" value="P-loop_NTPase"/>
</dbReference>
<dbReference type="PROSITE" id="PS00622">
    <property type="entry name" value="HTH_LUXR_1"/>
    <property type="match status" value="1"/>
</dbReference>
<dbReference type="PANTHER" id="PTHR47691:SF3">
    <property type="entry name" value="HTH-TYPE TRANSCRIPTIONAL REGULATOR RV0890C-RELATED"/>
    <property type="match status" value="1"/>
</dbReference>
<feature type="domain" description="HTH luxR-type" evidence="1">
    <location>
        <begin position="716"/>
        <end position="780"/>
    </location>
</feature>
<evidence type="ECO:0000313" key="2">
    <source>
        <dbReference type="EMBL" id="BAE79496.1"/>
    </source>
</evidence>
<dbReference type="SUPFAM" id="SSF48452">
    <property type="entry name" value="TPR-like"/>
    <property type="match status" value="1"/>
</dbReference>
<proteinExistence type="predicted"/>
<dbReference type="Pfam" id="PF13401">
    <property type="entry name" value="AAA_22"/>
    <property type="match status" value="1"/>
</dbReference>
<dbReference type="InterPro" id="IPR016032">
    <property type="entry name" value="Sig_transdc_resp-reg_C-effctor"/>
</dbReference>
<dbReference type="SUPFAM" id="SSF46894">
    <property type="entry name" value="C-terminal effector domain of the bipartite response regulators"/>
    <property type="match status" value="1"/>
</dbReference>
<dbReference type="GO" id="GO:0003677">
    <property type="term" value="F:DNA binding"/>
    <property type="evidence" value="ECO:0007669"/>
    <property type="project" value="InterPro"/>
</dbReference>
<dbReference type="SMART" id="SM00421">
    <property type="entry name" value="HTH_LUXR"/>
    <property type="match status" value="1"/>
</dbReference>
<name>Q2HWI2_9ACTN</name>
<evidence type="ECO:0000259" key="1">
    <source>
        <dbReference type="PROSITE" id="PS50043"/>
    </source>
</evidence>
<sequence>MTTALMVRKSTMRREATELPSDVSSFVGRKAELAVAREHLRASRLLTLTGPGGVGKTRLALRVAAESRRAFPDGVYLVELADVDDPSLLPETLANALGLAQQTARAPYAQLRRHLADRCALVVFDGCEHLVEPTAMLVGNLLRAAPALRFLVTSRQSLGVVGERVYTVPPLGMPDFDQIAPATVQASDAVALLVERAADHVPDFAVTDDNVKAITQLCLRLDGLPLAIELAAARLRSTSVDDLLVRLDDRFRLLVGGSAEALPRQQTLRALIDWSYALCSADEQALLSRLSVFPGGFDLAAVEEVCADESLSAGVLDLIDALVRKSMVTLDASPRRMRYRLLETIREYAAERLAEKHPDPQVVRRRHRDYYARLATRAAEEWCGADQAEWLATLRREHANLRAAFENTAAADDADSRQTAVIMAVSLQWHWIAGGFLAEGRRWLRRVLTPDTDQPTVSSVDAMWLDAYLGLLQGDLNTARNRLNQAETTADTLGTTHAAGYIAQLRAMAALFGGDLGTARSFYETALAEHEANDNEAAIAGFLFQLATTYTFCGETKLAAEACERSIRISEDCGERWGRGYAMWALALNRWLEDDFSGAEDLARQSLGITLEFNDQLGIAHLIGLLGWVAASKGDAENGAHLVGLSDALREKLGTPMSAFGPHLASCHTRSQERLRAQLGDDAYRAAVQAGAKLDAHSVVLEITHTEATPDAAQPTLGVSSLLTRRELEVAQLVAQGLSNKAIAETMVVSTRTVESHVRHILTKLGFRSRAQVAAWIAEQ</sequence>
<dbReference type="InterPro" id="IPR036388">
    <property type="entry name" value="WH-like_DNA-bd_sf"/>
</dbReference>
<dbReference type="PANTHER" id="PTHR47691">
    <property type="entry name" value="REGULATOR-RELATED"/>
    <property type="match status" value="1"/>
</dbReference>
<protein>
    <submittedName>
        <fullName evidence="2">Putative transcriptional regulator</fullName>
    </submittedName>
</protein>
<dbReference type="InterPro" id="IPR000792">
    <property type="entry name" value="Tscrpt_reg_LuxR_C"/>
</dbReference>
<dbReference type="Gene3D" id="3.40.50.300">
    <property type="entry name" value="P-loop containing nucleotide triphosphate hydrolases"/>
    <property type="match status" value="1"/>
</dbReference>